<evidence type="ECO:0000259" key="6">
    <source>
        <dbReference type="Pfam" id="PF07693"/>
    </source>
</evidence>
<accession>A0ABT6W1I3</accession>
<dbReference type="PANTHER" id="PTHR19879">
    <property type="entry name" value="TRANSCRIPTION INITIATION FACTOR TFIID"/>
    <property type="match status" value="1"/>
</dbReference>
<dbReference type="InterPro" id="IPR020472">
    <property type="entry name" value="WD40_PAC1"/>
</dbReference>
<sequence>MSARGALPGAFGGHPGPVLALAYGPDGVLASGGWDGTIRLWDTSGGGRALDVLRGHAGLVRALAFVPADGLLVSGGRDRTVRLWDLSAPSRPVTVWHTDQSVVAVAVSGDGAWIAATDRAGQLHVWDRSSPPGAPAAVSGPGLSAPVFAPGGTDLVTADSEGRLLEWPWSRHEVPVPLTATAPGRVGCLAFSAAGDRLAVAGVGGEVEVRPWPFTAGSTWDGSGAEAPTRTHALAYTPDGTALACAEDDGTVRIRDLAGGRGRVFPLSHTGAAYAVAFSPDGARLASAGDDGFIRVHDPVGDAVPLDLLGHTSEIMSVAYHPAGGLIATGDVDGVVRVWETRLGELVTSLPGERAWVESLAFLEGGRLLAAGTDNDQRVWRTDGFEELSGGSPEYDRVAGAVPGDPDPAAGWLYGPAPEPSRPGGRPRLALSPDGLLAATAHDDGVVRLRDARTGEVRRILARHTGTVRGVAFAPDGATLVSVGDDGRIVEWRTRDGSYARGSGQTVRSLPPIPGVLSDEPSRVDQLGVADEVRTLATLVAATGTRPPLAIALLGPWGSGKSSFIEQVRTEVATIAERSRADPAGTLFAGGIRQVGFNAWHYNDADVWTGLISHLFHAIAEDPEESDAAPQDLREARASADRLREQLRLATANRDRLRARTGPAGLLVNAAGNMWLRRGAILLAVTTRAAWECAVQVLKQVGGLHGLPLGRIPTFFKDARALTAPGGPLGTDAEQRLKEADGAVAALLNRLAQIDAATRLGLLMDTGESRYADARGLVGQIHRDLEQLTRDLAAAGAEAAARPGGWQPLERIVLYIDDLDRCTSRRVVEVLSAVHLLLALPLFVVVVAVDPAWVRGALRDYYGELSAAGAGSAEAIDPLDYLDKIFQIPFRLDRPADATLAGYLRTLLGGTAATVRAPGAAPTPYAPPAPAAGGQDPVPRGAPAARPAQDAPTDRPQPAGAVSDVILDLRPEALVPSPAEAGFIAWTAPLLPTARAAKKLTNLYRLVRVTVPPGELASFTGSGEFRTVQLLLALIVGMPTGAADVLTAVRAARDDEDVVTVVRSAGEAGARLAEVLTRVRAADSEAVFETAVFRRWAARVAHHSFHTLDVR</sequence>
<evidence type="ECO:0000256" key="5">
    <source>
        <dbReference type="SAM" id="MobiDB-lite"/>
    </source>
</evidence>
<feature type="repeat" description="WD" evidence="3">
    <location>
        <begin position="461"/>
        <end position="502"/>
    </location>
</feature>
<dbReference type="SUPFAM" id="SSF50978">
    <property type="entry name" value="WD40 repeat-like"/>
    <property type="match status" value="2"/>
</dbReference>
<dbReference type="Pfam" id="PF00400">
    <property type="entry name" value="WD40"/>
    <property type="match status" value="7"/>
</dbReference>
<comment type="caution">
    <text evidence="7">The sequence shown here is derived from an EMBL/GenBank/DDBJ whole genome shotgun (WGS) entry which is preliminary data.</text>
</comment>
<proteinExistence type="predicted"/>
<evidence type="ECO:0000313" key="8">
    <source>
        <dbReference type="Proteomes" id="UP001156398"/>
    </source>
</evidence>
<dbReference type="InterPro" id="IPR011646">
    <property type="entry name" value="KAP_P-loop"/>
</dbReference>
<dbReference type="InterPro" id="IPR015943">
    <property type="entry name" value="WD40/YVTN_repeat-like_dom_sf"/>
</dbReference>
<dbReference type="InterPro" id="IPR036322">
    <property type="entry name" value="WD40_repeat_dom_sf"/>
</dbReference>
<keyword evidence="1 3" id="KW-0853">WD repeat</keyword>
<dbReference type="Pfam" id="PF07693">
    <property type="entry name" value="KAP_NTPase"/>
    <property type="match status" value="2"/>
</dbReference>
<dbReference type="InterPro" id="IPR019775">
    <property type="entry name" value="WD40_repeat_CS"/>
</dbReference>
<dbReference type="PANTHER" id="PTHR19879:SF9">
    <property type="entry name" value="TRANSCRIPTION INITIATION FACTOR TFIID SUBUNIT 5"/>
    <property type="match status" value="1"/>
</dbReference>
<feature type="compositionally biased region" description="Low complexity" evidence="5">
    <location>
        <begin position="931"/>
        <end position="956"/>
    </location>
</feature>
<dbReference type="Proteomes" id="UP001156398">
    <property type="component" value="Unassembled WGS sequence"/>
</dbReference>
<dbReference type="PROSITE" id="PS50294">
    <property type="entry name" value="WD_REPEATS_REGION"/>
    <property type="match status" value="4"/>
</dbReference>
<keyword evidence="4" id="KW-0175">Coiled coil</keyword>
<evidence type="ECO:0000256" key="3">
    <source>
        <dbReference type="PROSITE-ProRule" id="PRU00221"/>
    </source>
</evidence>
<feature type="repeat" description="WD" evidence="3">
    <location>
        <begin position="53"/>
        <end position="94"/>
    </location>
</feature>
<dbReference type="CDD" id="cd00200">
    <property type="entry name" value="WD40"/>
    <property type="match status" value="1"/>
</dbReference>
<dbReference type="PROSITE" id="PS50082">
    <property type="entry name" value="WD_REPEATS_2"/>
    <property type="match status" value="5"/>
</dbReference>
<dbReference type="PRINTS" id="PR00320">
    <property type="entry name" value="GPROTEINBRPT"/>
</dbReference>
<dbReference type="EMBL" id="JAAGKO020000013">
    <property type="protein sequence ID" value="MDI5963366.1"/>
    <property type="molecule type" value="Genomic_DNA"/>
</dbReference>
<feature type="repeat" description="WD" evidence="3">
    <location>
        <begin position="308"/>
        <end position="349"/>
    </location>
</feature>
<feature type="repeat" description="WD" evidence="3">
    <location>
        <begin position="266"/>
        <end position="298"/>
    </location>
</feature>
<dbReference type="SMART" id="SM00320">
    <property type="entry name" value="WD40"/>
    <property type="match status" value="10"/>
</dbReference>
<feature type="domain" description="KAP NTPase" evidence="6">
    <location>
        <begin position="810"/>
        <end position="907"/>
    </location>
</feature>
<dbReference type="RefSeq" id="WP_271322166.1">
    <property type="nucleotide sequence ID" value="NZ_JAAGKO020000013.1"/>
</dbReference>
<evidence type="ECO:0000256" key="2">
    <source>
        <dbReference type="ARBA" id="ARBA00022737"/>
    </source>
</evidence>
<feature type="repeat" description="WD" evidence="3">
    <location>
        <begin position="11"/>
        <end position="42"/>
    </location>
</feature>
<keyword evidence="2" id="KW-0677">Repeat</keyword>
<keyword evidence="8" id="KW-1185">Reference proteome</keyword>
<evidence type="ECO:0000313" key="7">
    <source>
        <dbReference type="EMBL" id="MDI5963366.1"/>
    </source>
</evidence>
<dbReference type="InterPro" id="IPR001680">
    <property type="entry name" value="WD40_rpt"/>
</dbReference>
<dbReference type="Gene3D" id="2.130.10.10">
    <property type="entry name" value="YVTN repeat-like/Quinoprotein amine dehydrogenase"/>
    <property type="match status" value="4"/>
</dbReference>
<feature type="domain" description="KAP NTPase" evidence="6">
    <location>
        <begin position="535"/>
        <end position="622"/>
    </location>
</feature>
<evidence type="ECO:0000256" key="1">
    <source>
        <dbReference type="ARBA" id="ARBA00022574"/>
    </source>
</evidence>
<name>A0ABT6W1I3_9ACTN</name>
<reference evidence="7 8" key="1">
    <citation type="submission" date="2023-05" db="EMBL/GenBank/DDBJ databases">
        <title>Streptantibioticus silvisoli sp. nov., acidotolerant actinomycetes 1 from pine litter.</title>
        <authorList>
            <person name="Swiecimska M."/>
            <person name="Golinska P."/>
            <person name="Sangal V."/>
            <person name="Wachnowicz B."/>
            <person name="Goodfellow M."/>
        </authorList>
    </citation>
    <scope>NUCLEOTIDE SEQUENCE [LARGE SCALE GENOMIC DNA]</scope>
    <source>
        <strain evidence="7 8">SL54</strain>
    </source>
</reference>
<protein>
    <submittedName>
        <fullName evidence="7">P-loop NTPase fold protein</fullName>
    </submittedName>
</protein>
<feature type="region of interest" description="Disordered" evidence="5">
    <location>
        <begin position="919"/>
        <end position="959"/>
    </location>
</feature>
<evidence type="ECO:0000256" key="4">
    <source>
        <dbReference type="SAM" id="Coils"/>
    </source>
</evidence>
<gene>
    <name evidence="7" type="ORF">POF43_011705</name>
</gene>
<organism evidence="7 8">
    <name type="scientific">Streptantibioticus silvisoli</name>
    <dbReference type="NCBI Taxonomy" id="2705255"/>
    <lineage>
        <taxon>Bacteria</taxon>
        <taxon>Bacillati</taxon>
        <taxon>Actinomycetota</taxon>
        <taxon>Actinomycetes</taxon>
        <taxon>Kitasatosporales</taxon>
        <taxon>Streptomycetaceae</taxon>
        <taxon>Streptantibioticus</taxon>
    </lineage>
</organism>
<dbReference type="PROSITE" id="PS00678">
    <property type="entry name" value="WD_REPEATS_1"/>
    <property type="match status" value="2"/>
</dbReference>
<feature type="coiled-coil region" evidence="4">
    <location>
        <begin position="633"/>
        <end position="660"/>
    </location>
</feature>